<dbReference type="PANTHER" id="PTHR32060">
    <property type="entry name" value="TAIL-SPECIFIC PROTEASE"/>
    <property type="match status" value="1"/>
</dbReference>
<feature type="domain" description="Tail specific protease" evidence="2">
    <location>
        <begin position="309"/>
        <end position="496"/>
    </location>
</feature>
<feature type="signal peptide" evidence="1">
    <location>
        <begin position="1"/>
        <end position="21"/>
    </location>
</feature>
<dbReference type="CDD" id="cd06567">
    <property type="entry name" value="Peptidase_S41"/>
    <property type="match status" value="1"/>
</dbReference>
<sequence>MKTLFCSILILILLVSCNSVKKYNEQTSSLHAVEDLRSDVDKVYNQLKRHHPKLYQYTSKEDLDFKFDSLKTSIKSPINSREFYKKLSPVVRFVRQGHISVGSVNKRFTRKERKLLKKKKFQFYDLDFEYLNQKLWVTNVREEDSTLVGCEVFKIEDDLATDLVKLYKKRFASDGYNQTLYNRYVGKGFPYFYYKDKGFLDSLTLTFKLKDSLFNRTFKRIPKDKEQVKLAKKRKLTKTEKKNNRIAAKEKNKNDRKYGFIKKDKSYTRNFKFLEVDPTVGYMKIKAFGNRNYKKFYKESFAKLDSAKTKNLILDLRDNVGGRISEVDYLYAYLTDKNYKLIEESEVANRLPYLSFLMSDASPNALKIVSGLFSPFIVIHNLIKTKKRDGRFYYNLRFSKEKAPKSMHYSGNLYVLINGNSFSASSLISTHLKTNKRVVFVGEETGGAYNGCVAGIYKIYEMPTSKLKIRMGLMQVETSYKQNPDGYGVKPDVKILPTIKDRNLKKDPELEWVLANIKKKKNS</sequence>
<dbReference type="SMART" id="SM00245">
    <property type="entry name" value="TSPc"/>
    <property type="match status" value="1"/>
</dbReference>
<dbReference type="InterPro" id="IPR005151">
    <property type="entry name" value="Tail-specific_protease"/>
</dbReference>
<evidence type="ECO:0000259" key="2">
    <source>
        <dbReference type="SMART" id="SM00245"/>
    </source>
</evidence>
<dbReference type="PROSITE" id="PS51257">
    <property type="entry name" value="PROKAR_LIPOPROTEIN"/>
    <property type="match status" value="1"/>
</dbReference>
<dbReference type="Proteomes" id="UP001303407">
    <property type="component" value="Chromosome"/>
</dbReference>
<organism evidence="3 4">
    <name type="scientific">Thalassobellus suaedae</name>
    <dbReference type="NCBI Taxonomy" id="3074124"/>
    <lineage>
        <taxon>Bacteria</taxon>
        <taxon>Pseudomonadati</taxon>
        <taxon>Bacteroidota</taxon>
        <taxon>Flavobacteriia</taxon>
        <taxon>Flavobacteriales</taxon>
        <taxon>Flavobacteriaceae</taxon>
        <taxon>Thalassobellus</taxon>
    </lineage>
</organism>
<dbReference type="SUPFAM" id="SSF52096">
    <property type="entry name" value="ClpP/crotonase"/>
    <property type="match status" value="1"/>
</dbReference>
<keyword evidence="1" id="KW-0732">Signal</keyword>
<protein>
    <submittedName>
        <fullName evidence="3">S41 family peptidase</fullName>
    </submittedName>
</protein>
<dbReference type="EMBL" id="CP134536">
    <property type="protein sequence ID" value="WNH12822.1"/>
    <property type="molecule type" value="Genomic_DNA"/>
</dbReference>
<reference evidence="3 4" key="1">
    <citation type="submission" date="2023-09" db="EMBL/GenBank/DDBJ databases">
        <title>Thalassobella suaedae gen. nov., sp. nov., a marine bacterium of the family Flavobacteriaceae isolated from a halophyte Suaeda japonica.</title>
        <authorList>
            <person name="Lee S.Y."/>
            <person name="Hwang C.Y."/>
        </authorList>
    </citation>
    <scope>NUCLEOTIDE SEQUENCE [LARGE SCALE GENOMIC DNA]</scope>
    <source>
        <strain evidence="3 4">HL-DH10</strain>
    </source>
</reference>
<evidence type="ECO:0000313" key="4">
    <source>
        <dbReference type="Proteomes" id="UP001303407"/>
    </source>
</evidence>
<evidence type="ECO:0000313" key="3">
    <source>
        <dbReference type="EMBL" id="WNH12822.1"/>
    </source>
</evidence>
<gene>
    <name evidence="3" type="ORF">RHP49_00850</name>
</gene>
<dbReference type="InterPro" id="IPR029045">
    <property type="entry name" value="ClpP/crotonase-like_dom_sf"/>
</dbReference>
<proteinExistence type="predicted"/>
<evidence type="ECO:0000256" key="1">
    <source>
        <dbReference type="SAM" id="SignalP"/>
    </source>
</evidence>
<keyword evidence="4" id="KW-1185">Reference proteome</keyword>
<feature type="chain" id="PRO_5045623703" evidence="1">
    <location>
        <begin position="22"/>
        <end position="523"/>
    </location>
</feature>
<dbReference type="Gene3D" id="3.90.226.10">
    <property type="entry name" value="2-enoyl-CoA Hydratase, Chain A, domain 1"/>
    <property type="match status" value="1"/>
</dbReference>
<accession>A0ABY9Y3K7</accession>
<name>A0ABY9Y3K7_9FLAO</name>
<dbReference type="PANTHER" id="PTHR32060:SF30">
    <property type="entry name" value="CARBOXY-TERMINAL PROCESSING PROTEASE CTPA"/>
    <property type="match status" value="1"/>
</dbReference>
<dbReference type="RefSeq" id="WP_415862803.1">
    <property type="nucleotide sequence ID" value="NZ_CP134536.1"/>
</dbReference>
<dbReference type="Pfam" id="PF03572">
    <property type="entry name" value="Peptidase_S41"/>
    <property type="match status" value="1"/>
</dbReference>